<comment type="caution">
    <text evidence="1">The sequence shown here is derived from an EMBL/GenBank/DDBJ whole genome shotgun (WGS) entry which is preliminary data.</text>
</comment>
<evidence type="ECO:0000313" key="2">
    <source>
        <dbReference type="Proteomes" id="UP000612899"/>
    </source>
</evidence>
<name>A0A8J3VM25_9ACTN</name>
<dbReference type="Proteomes" id="UP000612899">
    <property type="component" value="Unassembled WGS sequence"/>
</dbReference>
<keyword evidence="2" id="KW-1185">Reference proteome</keyword>
<sequence length="85" mass="9572">MVAAYLRIAPLVSTAIDPLALRELIYGNVVPADRVEHVRIRADPHGTDIFAFIDTRDPKEAADILHRLITKTIASSPQLRMWRIV</sequence>
<proteinExistence type="predicted"/>
<gene>
    <name evidence="1" type="ORF">Rhe02_95820</name>
</gene>
<reference evidence="1" key="1">
    <citation type="submission" date="2021-01" db="EMBL/GenBank/DDBJ databases">
        <title>Whole genome shotgun sequence of Rhizocola hellebori NBRC 109834.</title>
        <authorList>
            <person name="Komaki H."/>
            <person name="Tamura T."/>
        </authorList>
    </citation>
    <scope>NUCLEOTIDE SEQUENCE</scope>
    <source>
        <strain evidence="1">NBRC 109834</strain>
    </source>
</reference>
<evidence type="ECO:0000313" key="1">
    <source>
        <dbReference type="EMBL" id="GIH11515.1"/>
    </source>
</evidence>
<organism evidence="1 2">
    <name type="scientific">Rhizocola hellebori</name>
    <dbReference type="NCBI Taxonomy" id="1392758"/>
    <lineage>
        <taxon>Bacteria</taxon>
        <taxon>Bacillati</taxon>
        <taxon>Actinomycetota</taxon>
        <taxon>Actinomycetes</taxon>
        <taxon>Micromonosporales</taxon>
        <taxon>Micromonosporaceae</taxon>
        <taxon>Rhizocola</taxon>
    </lineage>
</organism>
<accession>A0A8J3VM25</accession>
<dbReference type="EMBL" id="BONY01000138">
    <property type="protein sequence ID" value="GIH11515.1"/>
    <property type="molecule type" value="Genomic_DNA"/>
</dbReference>
<protein>
    <submittedName>
        <fullName evidence="1">Uncharacterized protein</fullName>
    </submittedName>
</protein>
<dbReference type="AlphaFoldDB" id="A0A8J3VM25"/>
<dbReference type="RefSeq" id="WP_203915236.1">
    <property type="nucleotide sequence ID" value="NZ_BONY01000138.1"/>
</dbReference>